<reference evidence="5 6" key="1">
    <citation type="journal article" date="2020" name="IScience">
        <title>Genome Sequencing of the Endangered Kingdonia uniflora (Circaeasteraceae, Ranunculales) Reveals Potential Mechanisms of Evolutionary Specialization.</title>
        <authorList>
            <person name="Sun Y."/>
            <person name="Deng T."/>
            <person name="Zhang A."/>
            <person name="Moore M.J."/>
            <person name="Landis J.B."/>
            <person name="Lin N."/>
            <person name="Zhang H."/>
            <person name="Zhang X."/>
            <person name="Huang J."/>
            <person name="Zhang X."/>
            <person name="Sun H."/>
            <person name="Wang H."/>
        </authorList>
    </citation>
    <scope>NUCLEOTIDE SEQUENCE [LARGE SCALE GENOMIC DNA]</scope>
    <source>
        <strain evidence="5">TB1705</strain>
        <tissue evidence="5">Leaf</tissue>
    </source>
</reference>
<keyword evidence="6" id="KW-1185">Reference proteome</keyword>
<dbReference type="OrthoDB" id="4207594at2759"/>
<evidence type="ECO:0000256" key="1">
    <source>
        <dbReference type="ARBA" id="ARBA00004123"/>
    </source>
</evidence>
<accession>A0A7J7P8L7</accession>
<protein>
    <recommendedName>
        <fullName evidence="4">RRM domain-containing protein</fullName>
    </recommendedName>
</protein>
<dbReference type="InterPro" id="IPR051183">
    <property type="entry name" value="U1_U11-U12_snRNP_70-35kDa"/>
</dbReference>
<dbReference type="Proteomes" id="UP000541444">
    <property type="component" value="Unassembled WGS sequence"/>
</dbReference>
<gene>
    <name evidence="5" type="ORF">GIB67_022682</name>
</gene>
<evidence type="ECO:0000259" key="4">
    <source>
        <dbReference type="PROSITE" id="PS50102"/>
    </source>
</evidence>
<dbReference type="InterPro" id="IPR035979">
    <property type="entry name" value="RBD_domain_sf"/>
</dbReference>
<dbReference type="PANTHER" id="PTHR13952:SF21">
    <property type="entry name" value="POLYNUCLEOTIDE ADENYLYLTRANSFERASE DOMAIN_RNA RECOGNITION MOTIF PROTEIN-RELATED"/>
    <property type="match status" value="1"/>
</dbReference>
<dbReference type="GO" id="GO:0071004">
    <property type="term" value="C:U2-type prespliceosome"/>
    <property type="evidence" value="ECO:0007669"/>
    <property type="project" value="TreeGrafter"/>
</dbReference>
<sequence length="266" mass="29910">MKMTNLLSPAGNTNSMLSKRVIAQRVRRERERQLRESAHVFELFNQELSNHTLHINALNVGINKVLMYTELPMSQSLDSTAETEVHVPITTTNDAFREQPYYTTEAPNLLNLTMLTNSNFPSSIFEIGESSTARENVASTDHRRYNLPSFDEITVILPGDGSKISSVRDIIVYLKAKQGLSFYTSEKTLRATFEGISELAEVKIIIDQISKRSKGYAFLEYTIGETAGAALKEMNDKIINGWMIVVDVAKTNPPKYNKDSLKKPTV</sequence>
<dbReference type="InterPro" id="IPR000504">
    <property type="entry name" value="RRM_dom"/>
</dbReference>
<name>A0A7J7P8L7_9MAGN</name>
<keyword evidence="3" id="KW-0694">RNA-binding</keyword>
<proteinExistence type="predicted"/>
<feature type="domain" description="RRM" evidence="4">
    <location>
        <begin position="179"/>
        <end position="251"/>
    </location>
</feature>
<dbReference type="PROSITE" id="PS50102">
    <property type="entry name" value="RRM"/>
    <property type="match status" value="1"/>
</dbReference>
<dbReference type="SUPFAM" id="SSF54928">
    <property type="entry name" value="RNA-binding domain, RBD"/>
    <property type="match status" value="1"/>
</dbReference>
<dbReference type="PANTHER" id="PTHR13952">
    <property type="entry name" value="U1 SMALL NUCLEAR RIBONUCLEOPROTEIN 70 KD"/>
    <property type="match status" value="1"/>
</dbReference>
<dbReference type="Gene3D" id="3.30.70.330">
    <property type="match status" value="1"/>
</dbReference>
<keyword evidence="2" id="KW-0539">Nucleus</keyword>
<organism evidence="5 6">
    <name type="scientific">Kingdonia uniflora</name>
    <dbReference type="NCBI Taxonomy" id="39325"/>
    <lineage>
        <taxon>Eukaryota</taxon>
        <taxon>Viridiplantae</taxon>
        <taxon>Streptophyta</taxon>
        <taxon>Embryophyta</taxon>
        <taxon>Tracheophyta</taxon>
        <taxon>Spermatophyta</taxon>
        <taxon>Magnoliopsida</taxon>
        <taxon>Ranunculales</taxon>
        <taxon>Circaeasteraceae</taxon>
        <taxon>Kingdonia</taxon>
    </lineage>
</organism>
<dbReference type="Pfam" id="PF00076">
    <property type="entry name" value="RRM_1"/>
    <property type="match status" value="1"/>
</dbReference>
<dbReference type="GO" id="GO:0005685">
    <property type="term" value="C:U1 snRNP"/>
    <property type="evidence" value="ECO:0007669"/>
    <property type="project" value="TreeGrafter"/>
</dbReference>
<dbReference type="GO" id="GO:0003729">
    <property type="term" value="F:mRNA binding"/>
    <property type="evidence" value="ECO:0007669"/>
    <property type="project" value="TreeGrafter"/>
</dbReference>
<dbReference type="GO" id="GO:0071011">
    <property type="term" value="C:precatalytic spliceosome"/>
    <property type="evidence" value="ECO:0007669"/>
    <property type="project" value="TreeGrafter"/>
</dbReference>
<dbReference type="GO" id="GO:0030619">
    <property type="term" value="F:U1 snRNA binding"/>
    <property type="evidence" value="ECO:0007669"/>
    <property type="project" value="TreeGrafter"/>
</dbReference>
<dbReference type="SMART" id="SM00360">
    <property type="entry name" value="RRM"/>
    <property type="match status" value="1"/>
</dbReference>
<dbReference type="GO" id="GO:0000398">
    <property type="term" value="P:mRNA splicing, via spliceosome"/>
    <property type="evidence" value="ECO:0007669"/>
    <property type="project" value="TreeGrafter"/>
</dbReference>
<evidence type="ECO:0000256" key="3">
    <source>
        <dbReference type="PROSITE-ProRule" id="PRU00176"/>
    </source>
</evidence>
<comment type="subcellular location">
    <subcellularLocation>
        <location evidence="1">Nucleus</location>
    </subcellularLocation>
</comment>
<evidence type="ECO:0000313" key="6">
    <source>
        <dbReference type="Proteomes" id="UP000541444"/>
    </source>
</evidence>
<dbReference type="AlphaFoldDB" id="A0A7J7P8L7"/>
<evidence type="ECO:0000313" key="5">
    <source>
        <dbReference type="EMBL" id="KAF6175680.1"/>
    </source>
</evidence>
<evidence type="ECO:0000256" key="2">
    <source>
        <dbReference type="ARBA" id="ARBA00023242"/>
    </source>
</evidence>
<dbReference type="EMBL" id="JACGCM010000155">
    <property type="protein sequence ID" value="KAF6175680.1"/>
    <property type="molecule type" value="Genomic_DNA"/>
</dbReference>
<comment type="caution">
    <text evidence="5">The sequence shown here is derived from an EMBL/GenBank/DDBJ whole genome shotgun (WGS) entry which is preliminary data.</text>
</comment>
<dbReference type="InterPro" id="IPR012677">
    <property type="entry name" value="Nucleotide-bd_a/b_plait_sf"/>
</dbReference>